<sequence>MKHNILLLVAAFFSLNVIAQDFKSVSDKNAVKAAIEKKHEETTSITADFSEKVYSDMFKEAQSGNGKFYFKKSNKVRWDHTSDNQLILISGESVKLYENGKLVNNPASQKVVKQIQGMMISMLSGDFLNEKDFSIGYQENTKSYKLTLTPKNPRMAKYMSKIELLFSKKSLLLDEMTMTESKNQKIVYTFTNLKTNQSIADSKFTSI</sequence>
<feature type="chain" id="PRO_5035323730" evidence="2">
    <location>
        <begin position="20"/>
        <end position="207"/>
    </location>
</feature>
<evidence type="ECO:0000313" key="4">
    <source>
        <dbReference type="Proteomes" id="UP000652681"/>
    </source>
</evidence>
<dbReference type="SUPFAM" id="SSF89392">
    <property type="entry name" value="Prokaryotic lipoproteins and lipoprotein localization factors"/>
    <property type="match status" value="1"/>
</dbReference>
<evidence type="ECO:0000313" key="3">
    <source>
        <dbReference type="EMBL" id="MBC9813437.1"/>
    </source>
</evidence>
<dbReference type="PANTHER" id="PTHR35869:SF1">
    <property type="entry name" value="OUTER-MEMBRANE LIPOPROTEIN CARRIER PROTEIN"/>
    <property type="match status" value="1"/>
</dbReference>
<evidence type="ECO:0000256" key="2">
    <source>
        <dbReference type="SAM" id="SignalP"/>
    </source>
</evidence>
<dbReference type="EMBL" id="JACVEL010000010">
    <property type="protein sequence ID" value="MBC9813437.1"/>
    <property type="molecule type" value="Genomic_DNA"/>
</dbReference>
<dbReference type="CDD" id="cd16325">
    <property type="entry name" value="LolA"/>
    <property type="match status" value="1"/>
</dbReference>
<protein>
    <submittedName>
        <fullName evidence="3">Outer membrane lipoprotein carrier protein LolA</fullName>
    </submittedName>
</protein>
<dbReference type="InterPro" id="IPR029046">
    <property type="entry name" value="LolA/LolB/LppX"/>
</dbReference>
<keyword evidence="4" id="KW-1185">Reference proteome</keyword>
<comment type="caution">
    <text evidence="3">The sequence shown here is derived from an EMBL/GenBank/DDBJ whole genome shotgun (WGS) entry which is preliminary data.</text>
</comment>
<evidence type="ECO:0000256" key="1">
    <source>
        <dbReference type="ARBA" id="ARBA00022729"/>
    </source>
</evidence>
<keyword evidence="3" id="KW-0449">Lipoprotein</keyword>
<dbReference type="Gene3D" id="2.50.20.10">
    <property type="entry name" value="Lipoprotein localisation LolA/LolB/LppX"/>
    <property type="match status" value="1"/>
</dbReference>
<organism evidence="3 4">
    <name type="scientific">Taishania pollutisoli</name>
    <dbReference type="NCBI Taxonomy" id="2766479"/>
    <lineage>
        <taxon>Bacteria</taxon>
        <taxon>Pseudomonadati</taxon>
        <taxon>Bacteroidota</taxon>
        <taxon>Flavobacteriia</taxon>
        <taxon>Flavobacteriales</taxon>
        <taxon>Crocinitomicaceae</taxon>
        <taxon>Taishania</taxon>
    </lineage>
</organism>
<dbReference type="Proteomes" id="UP000652681">
    <property type="component" value="Unassembled WGS sequence"/>
</dbReference>
<keyword evidence="1 2" id="KW-0732">Signal</keyword>
<reference evidence="3" key="1">
    <citation type="submission" date="2020-09" db="EMBL/GenBank/DDBJ databases">
        <title>Taishania pollutisoli gen. nov., sp. nov., Isolated from Tetrabromobisphenol A-Contaminated Soil.</title>
        <authorList>
            <person name="Chen Q."/>
        </authorList>
    </citation>
    <scope>NUCLEOTIDE SEQUENCE</scope>
    <source>
        <strain evidence="3">CZZ-1</strain>
    </source>
</reference>
<dbReference type="AlphaFoldDB" id="A0A8J6PDQ9"/>
<feature type="signal peptide" evidence="2">
    <location>
        <begin position="1"/>
        <end position="19"/>
    </location>
</feature>
<dbReference type="Pfam" id="PF03548">
    <property type="entry name" value="LolA"/>
    <property type="match status" value="1"/>
</dbReference>
<accession>A0A8J6PDQ9</accession>
<dbReference type="RefSeq" id="WP_216714556.1">
    <property type="nucleotide sequence ID" value="NZ_JACVEL010000010.1"/>
</dbReference>
<dbReference type="PANTHER" id="PTHR35869">
    <property type="entry name" value="OUTER-MEMBRANE LIPOPROTEIN CARRIER PROTEIN"/>
    <property type="match status" value="1"/>
</dbReference>
<proteinExistence type="predicted"/>
<name>A0A8J6PDQ9_9FLAO</name>
<gene>
    <name evidence="3" type="ORF">H9Y05_13245</name>
</gene>
<dbReference type="InterPro" id="IPR004564">
    <property type="entry name" value="OM_lipoprot_carrier_LolA-like"/>
</dbReference>